<accession>A0ACB1AUW5</accession>
<reference evidence="1" key="1">
    <citation type="submission" date="2023-11" db="EMBL/GenBank/DDBJ databases">
        <authorList>
            <person name="Poullet M."/>
        </authorList>
    </citation>
    <scope>NUCLEOTIDE SEQUENCE</scope>
    <source>
        <strain evidence="1">E1834</strain>
    </source>
</reference>
<gene>
    <name evidence="1" type="ORF">MENTE1834_LOCUS42250</name>
</gene>
<sequence>MHKHCPVQECLLKQPQQLQVVQLQICQLQLLQAVNNNYQSNMPIYHNNKPR</sequence>
<organism evidence="1 2">
    <name type="scientific">Meloidogyne enterolobii</name>
    <name type="common">Root-knot nematode worm</name>
    <name type="synonym">Meloidogyne mayaguensis</name>
    <dbReference type="NCBI Taxonomy" id="390850"/>
    <lineage>
        <taxon>Eukaryota</taxon>
        <taxon>Metazoa</taxon>
        <taxon>Ecdysozoa</taxon>
        <taxon>Nematoda</taxon>
        <taxon>Chromadorea</taxon>
        <taxon>Rhabditida</taxon>
        <taxon>Tylenchina</taxon>
        <taxon>Tylenchomorpha</taxon>
        <taxon>Tylenchoidea</taxon>
        <taxon>Meloidogynidae</taxon>
        <taxon>Meloidogyninae</taxon>
        <taxon>Meloidogyne</taxon>
    </lineage>
</organism>
<protein>
    <submittedName>
        <fullName evidence="1">Uncharacterized protein</fullName>
    </submittedName>
</protein>
<keyword evidence="2" id="KW-1185">Reference proteome</keyword>
<evidence type="ECO:0000313" key="2">
    <source>
        <dbReference type="Proteomes" id="UP001497535"/>
    </source>
</evidence>
<proteinExistence type="predicted"/>
<comment type="caution">
    <text evidence="1">The sequence shown here is derived from an EMBL/GenBank/DDBJ whole genome shotgun (WGS) entry which is preliminary data.</text>
</comment>
<dbReference type="Proteomes" id="UP001497535">
    <property type="component" value="Unassembled WGS sequence"/>
</dbReference>
<dbReference type="EMBL" id="CAVMJV010000109">
    <property type="protein sequence ID" value="CAK5101254.1"/>
    <property type="molecule type" value="Genomic_DNA"/>
</dbReference>
<evidence type="ECO:0000313" key="1">
    <source>
        <dbReference type="EMBL" id="CAK5101254.1"/>
    </source>
</evidence>
<name>A0ACB1AUW5_MELEN</name>